<protein>
    <submittedName>
        <fullName evidence="1">Uncharacterized protein</fullName>
    </submittedName>
</protein>
<name>A0A2P2NPZ2_RHIMU</name>
<reference evidence="1" key="1">
    <citation type="submission" date="2018-02" db="EMBL/GenBank/DDBJ databases">
        <title>Rhizophora mucronata_Transcriptome.</title>
        <authorList>
            <person name="Meera S.P."/>
            <person name="Sreeshan A."/>
            <person name="Augustine A."/>
        </authorList>
    </citation>
    <scope>NUCLEOTIDE SEQUENCE</scope>
    <source>
        <tissue evidence="1">Leaf</tissue>
    </source>
</reference>
<dbReference type="EMBL" id="GGEC01064083">
    <property type="protein sequence ID" value="MBX44567.1"/>
    <property type="molecule type" value="Transcribed_RNA"/>
</dbReference>
<dbReference type="AlphaFoldDB" id="A0A2P2NPZ2"/>
<sequence>MLCQVCLSTVHLELMEKALEKILEKQMVELFQIQVPVVVLVEPFCYLSIQLCLVILPPSPQ</sequence>
<evidence type="ECO:0000313" key="1">
    <source>
        <dbReference type="EMBL" id="MBX44567.1"/>
    </source>
</evidence>
<accession>A0A2P2NPZ2</accession>
<proteinExistence type="predicted"/>
<organism evidence="1">
    <name type="scientific">Rhizophora mucronata</name>
    <name type="common">Asiatic mangrove</name>
    <dbReference type="NCBI Taxonomy" id="61149"/>
    <lineage>
        <taxon>Eukaryota</taxon>
        <taxon>Viridiplantae</taxon>
        <taxon>Streptophyta</taxon>
        <taxon>Embryophyta</taxon>
        <taxon>Tracheophyta</taxon>
        <taxon>Spermatophyta</taxon>
        <taxon>Magnoliopsida</taxon>
        <taxon>eudicotyledons</taxon>
        <taxon>Gunneridae</taxon>
        <taxon>Pentapetalae</taxon>
        <taxon>rosids</taxon>
        <taxon>fabids</taxon>
        <taxon>Malpighiales</taxon>
        <taxon>Rhizophoraceae</taxon>
        <taxon>Rhizophora</taxon>
    </lineage>
</organism>